<gene>
    <name evidence="2" type="ORF">INT76_10045</name>
</gene>
<dbReference type="Proteomes" id="UP000677616">
    <property type="component" value="Chromosome"/>
</dbReference>
<dbReference type="Gene3D" id="3.10.180.10">
    <property type="entry name" value="2,3-Dihydroxybiphenyl 1,2-Dioxygenase, domain 1"/>
    <property type="match status" value="1"/>
</dbReference>
<dbReference type="InterPro" id="IPR037523">
    <property type="entry name" value="VOC_core"/>
</dbReference>
<feature type="domain" description="VOC" evidence="1">
    <location>
        <begin position="4"/>
        <end position="124"/>
    </location>
</feature>
<evidence type="ECO:0000313" key="3">
    <source>
        <dbReference type="Proteomes" id="UP000677616"/>
    </source>
</evidence>
<name>A0ABX7YLE6_9STRE</name>
<dbReference type="InterPro" id="IPR004360">
    <property type="entry name" value="Glyas_Fos-R_dOase_dom"/>
</dbReference>
<dbReference type="InterPro" id="IPR029068">
    <property type="entry name" value="Glyas_Bleomycin-R_OHBP_Dase"/>
</dbReference>
<dbReference type="SUPFAM" id="SSF54593">
    <property type="entry name" value="Glyoxalase/Bleomycin resistance protein/Dihydroxybiphenyl dioxygenase"/>
    <property type="match status" value="1"/>
</dbReference>
<evidence type="ECO:0000313" key="2">
    <source>
        <dbReference type="EMBL" id="QUE54149.1"/>
    </source>
</evidence>
<dbReference type="EMBL" id="CP073084">
    <property type="protein sequence ID" value="QUE54149.1"/>
    <property type="molecule type" value="Genomic_DNA"/>
</dbReference>
<protein>
    <submittedName>
        <fullName evidence="2">VOC family protein</fullName>
    </submittedName>
</protein>
<evidence type="ECO:0000259" key="1">
    <source>
        <dbReference type="PROSITE" id="PS51819"/>
    </source>
</evidence>
<organism evidence="2 3">
    <name type="scientific">Streptococcus oriscaviae</name>
    <dbReference type="NCBI Taxonomy" id="2781599"/>
    <lineage>
        <taxon>Bacteria</taxon>
        <taxon>Bacillati</taxon>
        <taxon>Bacillota</taxon>
        <taxon>Bacilli</taxon>
        <taxon>Lactobacillales</taxon>
        <taxon>Streptococcaceae</taxon>
        <taxon>Streptococcus</taxon>
    </lineage>
</organism>
<dbReference type="Pfam" id="PF00903">
    <property type="entry name" value="Glyoxalase"/>
    <property type="match status" value="1"/>
</dbReference>
<dbReference type="PROSITE" id="PS51819">
    <property type="entry name" value="VOC"/>
    <property type="match status" value="1"/>
</dbReference>
<dbReference type="RefSeq" id="WP_212570430.1">
    <property type="nucleotide sequence ID" value="NZ_CP073084.1"/>
</dbReference>
<keyword evidence="3" id="KW-1185">Reference proteome</keyword>
<reference evidence="2 3" key="1">
    <citation type="submission" date="2021-04" db="EMBL/GenBank/DDBJ databases">
        <title>Complete genome sequence of a novel Streptococcus species.</title>
        <authorList>
            <person name="Teng J.L.L."/>
        </authorList>
    </citation>
    <scope>NUCLEOTIDE SEQUENCE [LARGE SCALE GENOMIC DNA]</scope>
    <source>
        <strain evidence="2 3">HKU75</strain>
    </source>
</reference>
<dbReference type="PANTHER" id="PTHR36437">
    <property type="entry name" value="GLYOXALASE/BLEOMYCIN RESISTANCE PROTEIN/DIOXYGENASE"/>
    <property type="match status" value="1"/>
</dbReference>
<accession>A0ABX7YLE6</accession>
<dbReference type="PANTHER" id="PTHR36437:SF2">
    <property type="entry name" value="GLYOXALASE_BLEOMYCIN RESISTANCE PROTEIN_DIOXYGENASE"/>
    <property type="match status" value="1"/>
</dbReference>
<proteinExistence type="predicted"/>
<sequence length="125" mass="14025">MIESIGQVMLYVNDIEAAAVFWKEKLGFERVEKQLQGPQVSYVLAPKIDSEVQLVLHDKAEVARMNPGMNLDTPSILMTSKDVEATYQAYIANGVTANPVMDLGFMKVFNFCDNEGNYFAVREVK</sequence>